<dbReference type="InterPro" id="IPR039261">
    <property type="entry name" value="FNR_nucleotide-bd"/>
</dbReference>
<dbReference type="PROSITE" id="PS51085">
    <property type="entry name" value="2FE2S_FER_2"/>
    <property type="match status" value="1"/>
</dbReference>
<dbReference type="InterPro" id="IPR006058">
    <property type="entry name" value="2Fe2S_fd_BS"/>
</dbReference>
<organism evidence="3 4">
    <name type="scientific">Lutimaribacter marinistellae</name>
    <dbReference type="NCBI Taxonomy" id="1820329"/>
    <lineage>
        <taxon>Bacteria</taxon>
        <taxon>Pseudomonadati</taxon>
        <taxon>Pseudomonadota</taxon>
        <taxon>Alphaproteobacteria</taxon>
        <taxon>Rhodobacterales</taxon>
        <taxon>Roseobacteraceae</taxon>
        <taxon>Lutimaribacter</taxon>
    </lineage>
</organism>
<dbReference type="SUPFAM" id="SSF63380">
    <property type="entry name" value="Riboflavin synthase domain-like"/>
    <property type="match status" value="1"/>
</dbReference>
<feature type="domain" description="2Fe-2S ferredoxin-type" evidence="1">
    <location>
        <begin position="230"/>
        <end position="315"/>
    </location>
</feature>
<dbReference type="Pfam" id="PF00111">
    <property type="entry name" value="Fer2"/>
    <property type="match status" value="1"/>
</dbReference>
<gene>
    <name evidence="3" type="ORF">ACFORG_14510</name>
</gene>
<dbReference type="InterPro" id="IPR017938">
    <property type="entry name" value="Riboflavin_synthase-like_b-brl"/>
</dbReference>
<dbReference type="PANTHER" id="PTHR47354:SF2">
    <property type="entry name" value="BLR2392 PROTEIN"/>
    <property type="match status" value="1"/>
</dbReference>
<dbReference type="PROSITE" id="PS00197">
    <property type="entry name" value="2FE2S_FER_1"/>
    <property type="match status" value="1"/>
</dbReference>
<evidence type="ECO:0000313" key="3">
    <source>
        <dbReference type="EMBL" id="MFC3614980.1"/>
    </source>
</evidence>
<dbReference type="InterPro" id="IPR012675">
    <property type="entry name" value="Beta-grasp_dom_sf"/>
</dbReference>
<comment type="caution">
    <text evidence="3">The sequence shown here is derived from an EMBL/GenBank/DDBJ whole genome shotgun (WGS) entry which is preliminary data.</text>
</comment>
<dbReference type="CDD" id="cd00207">
    <property type="entry name" value="fer2"/>
    <property type="match status" value="1"/>
</dbReference>
<evidence type="ECO:0000313" key="4">
    <source>
        <dbReference type="Proteomes" id="UP001595629"/>
    </source>
</evidence>
<evidence type="ECO:0000259" key="1">
    <source>
        <dbReference type="PROSITE" id="PS51085"/>
    </source>
</evidence>
<dbReference type="SUPFAM" id="SSF52343">
    <property type="entry name" value="Ferredoxin reductase-like, C-terminal NADP-linked domain"/>
    <property type="match status" value="1"/>
</dbReference>
<dbReference type="EMBL" id="JBHRXI010000016">
    <property type="protein sequence ID" value="MFC3614980.1"/>
    <property type="molecule type" value="Genomic_DNA"/>
</dbReference>
<keyword evidence="4" id="KW-1185">Reference proteome</keyword>
<sequence length="315" mass="33848">MSDLRLKLVGKRALTERIAELCFEPVTGTISGWQAGAHMRFKLADGGDRAYSLISFDPVPDQPKDIRVAVQLEPESTGGSRFMHELHVGDEVTATRPKCDFPVTPGAPAVMLAGGIGITPIISMTSALQAAGVPVELHYAVRSRRLMAYGAELAERYGESLHVHCDDDETALDLDALIAGVEERHFYICGPRGLIDAARAKAEAAGVPMDRVHVELFDNASAGGAGDTAFEVEIASTGEVIVVPADKTIIEALEEAGQDLIYDCQRGDCGICQTDVLEGIPDHRDVVLSEDERASGKIMQICVSRAKTPRLKLDL</sequence>
<dbReference type="Pfam" id="PF00175">
    <property type="entry name" value="NAD_binding_1"/>
    <property type="match status" value="1"/>
</dbReference>
<evidence type="ECO:0000259" key="2">
    <source>
        <dbReference type="PROSITE" id="PS51384"/>
    </source>
</evidence>
<dbReference type="SUPFAM" id="SSF54292">
    <property type="entry name" value="2Fe-2S ferredoxin-like"/>
    <property type="match status" value="1"/>
</dbReference>
<dbReference type="Gene3D" id="3.40.50.80">
    <property type="entry name" value="Nucleotide-binding domain of ferredoxin-NADP reductase (FNR) module"/>
    <property type="match status" value="1"/>
</dbReference>
<dbReference type="Proteomes" id="UP001595629">
    <property type="component" value="Unassembled WGS sequence"/>
</dbReference>
<dbReference type="Gene3D" id="2.40.30.10">
    <property type="entry name" value="Translation factors"/>
    <property type="match status" value="1"/>
</dbReference>
<dbReference type="InterPro" id="IPR036010">
    <property type="entry name" value="2Fe-2S_ferredoxin-like_sf"/>
</dbReference>
<dbReference type="InterPro" id="IPR017927">
    <property type="entry name" value="FAD-bd_FR_type"/>
</dbReference>
<dbReference type="PRINTS" id="PR00409">
    <property type="entry name" value="PHDIOXRDTASE"/>
</dbReference>
<dbReference type="InterPro" id="IPR001433">
    <property type="entry name" value="OxRdtase_FAD/NAD-bd"/>
</dbReference>
<proteinExistence type="predicted"/>
<dbReference type="CDD" id="cd06185">
    <property type="entry name" value="PDR_like"/>
    <property type="match status" value="1"/>
</dbReference>
<reference evidence="4" key="1">
    <citation type="journal article" date="2019" name="Int. J. Syst. Evol. Microbiol.">
        <title>The Global Catalogue of Microorganisms (GCM) 10K type strain sequencing project: providing services to taxonomists for standard genome sequencing and annotation.</title>
        <authorList>
            <consortium name="The Broad Institute Genomics Platform"/>
            <consortium name="The Broad Institute Genome Sequencing Center for Infectious Disease"/>
            <person name="Wu L."/>
            <person name="Ma J."/>
        </authorList>
    </citation>
    <scope>NUCLEOTIDE SEQUENCE [LARGE SCALE GENOMIC DNA]</scope>
    <source>
        <strain evidence="4">KCTC 42911</strain>
    </source>
</reference>
<dbReference type="InterPro" id="IPR050415">
    <property type="entry name" value="MRET"/>
</dbReference>
<dbReference type="PROSITE" id="PS51384">
    <property type="entry name" value="FAD_FR"/>
    <property type="match status" value="1"/>
</dbReference>
<name>A0ABV7TMC3_9RHOB</name>
<feature type="domain" description="FAD-binding FR-type" evidence="2">
    <location>
        <begin position="1"/>
        <end position="104"/>
    </location>
</feature>
<dbReference type="InterPro" id="IPR001041">
    <property type="entry name" value="2Fe-2S_ferredoxin-type"/>
</dbReference>
<dbReference type="PANTHER" id="PTHR47354">
    <property type="entry name" value="NADH OXIDOREDUCTASE HCR"/>
    <property type="match status" value="1"/>
</dbReference>
<accession>A0ABV7TMC3</accession>
<protein>
    <submittedName>
        <fullName evidence="3">PDR/VanB family oxidoreductase</fullName>
    </submittedName>
</protein>
<dbReference type="Gene3D" id="3.10.20.30">
    <property type="match status" value="1"/>
</dbReference>